<dbReference type="InterPro" id="IPR000639">
    <property type="entry name" value="Epox_hydrolase-like"/>
</dbReference>
<dbReference type="PRINTS" id="PR00412">
    <property type="entry name" value="EPOXHYDRLASE"/>
</dbReference>
<evidence type="ECO:0000256" key="1">
    <source>
        <dbReference type="ARBA" id="ARBA00022801"/>
    </source>
</evidence>
<name>A0A834SU53_9FABA</name>
<dbReference type="OrthoDB" id="7130006at2759"/>
<accession>A0A834SU53</accession>
<dbReference type="Gene3D" id="3.40.50.1820">
    <property type="entry name" value="alpha/beta hydrolase"/>
    <property type="match status" value="1"/>
</dbReference>
<dbReference type="InterPro" id="IPR029058">
    <property type="entry name" value="AB_hydrolase_fold"/>
</dbReference>
<comment type="similarity">
    <text evidence="2">Belongs to the AB hydrolase superfamily. Epoxide hydrolase family.</text>
</comment>
<keyword evidence="5" id="KW-1185">Reference proteome</keyword>
<comment type="caution">
    <text evidence="4">The sequence shown here is derived from an EMBL/GenBank/DDBJ whole genome shotgun (WGS) entry which is preliminary data.</text>
</comment>
<dbReference type="Pfam" id="PF00561">
    <property type="entry name" value="Abhydrolase_1"/>
    <property type="match status" value="1"/>
</dbReference>
<keyword evidence="1 4" id="KW-0378">Hydrolase</keyword>
<organism evidence="4 5">
    <name type="scientific">Senna tora</name>
    <dbReference type="NCBI Taxonomy" id="362788"/>
    <lineage>
        <taxon>Eukaryota</taxon>
        <taxon>Viridiplantae</taxon>
        <taxon>Streptophyta</taxon>
        <taxon>Embryophyta</taxon>
        <taxon>Tracheophyta</taxon>
        <taxon>Spermatophyta</taxon>
        <taxon>Magnoliopsida</taxon>
        <taxon>eudicotyledons</taxon>
        <taxon>Gunneridae</taxon>
        <taxon>Pentapetalae</taxon>
        <taxon>rosids</taxon>
        <taxon>fabids</taxon>
        <taxon>Fabales</taxon>
        <taxon>Fabaceae</taxon>
        <taxon>Caesalpinioideae</taxon>
        <taxon>Cassia clade</taxon>
        <taxon>Senna</taxon>
    </lineage>
</organism>
<dbReference type="InterPro" id="IPR000073">
    <property type="entry name" value="AB_hydrolase_1"/>
</dbReference>
<protein>
    <submittedName>
        <fullName evidence="4">Bifunctional epoxide hydrolase 2-like</fullName>
    </submittedName>
</protein>
<evidence type="ECO:0000313" key="5">
    <source>
        <dbReference type="Proteomes" id="UP000634136"/>
    </source>
</evidence>
<dbReference type="EMBL" id="JAAIUW010000013">
    <property type="protein sequence ID" value="KAF7803489.1"/>
    <property type="molecule type" value="Genomic_DNA"/>
</dbReference>
<dbReference type="AlphaFoldDB" id="A0A834SU53"/>
<evidence type="ECO:0000256" key="2">
    <source>
        <dbReference type="ARBA" id="ARBA00038334"/>
    </source>
</evidence>
<gene>
    <name evidence="4" type="ORF">G2W53_042600</name>
</gene>
<proteinExistence type="inferred from homology"/>
<evidence type="ECO:0000313" key="4">
    <source>
        <dbReference type="EMBL" id="KAF7803489.1"/>
    </source>
</evidence>
<dbReference type="GO" id="GO:0016787">
    <property type="term" value="F:hydrolase activity"/>
    <property type="evidence" value="ECO:0007669"/>
    <property type="project" value="UniProtKB-KW"/>
</dbReference>
<dbReference type="SUPFAM" id="SSF53474">
    <property type="entry name" value="alpha/beta-Hydrolases"/>
    <property type="match status" value="1"/>
</dbReference>
<evidence type="ECO:0000259" key="3">
    <source>
        <dbReference type="Pfam" id="PF00561"/>
    </source>
</evidence>
<dbReference type="Proteomes" id="UP000634136">
    <property type="component" value="Unassembled WGS sequence"/>
</dbReference>
<dbReference type="PANTHER" id="PTHR43329">
    <property type="entry name" value="EPOXIDE HYDROLASE"/>
    <property type="match status" value="1"/>
</dbReference>
<feature type="domain" description="AB hydrolase-1" evidence="3">
    <location>
        <begin position="28"/>
        <end position="98"/>
    </location>
</feature>
<sequence length="171" mass="19227">MESDQIQHRFVNVGRLNLHVAEIGTGQNVVVFLHGFPEIWYSWRHQMIGLANEGFRAIAPDYRGYGLSDAPPEPEKATLSDLLTDLLGILDSLGLPKVRRETRSSSVYDLVSVCHVYCVGIGKLEFVCSVPRIIPQGAYDSGNLLDLKGNCDENVHVYLRYLFFMKTGREL</sequence>
<reference evidence="4" key="1">
    <citation type="submission" date="2020-09" db="EMBL/GenBank/DDBJ databases">
        <title>Genome-Enabled Discovery of Anthraquinone Biosynthesis in Senna tora.</title>
        <authorList>
            <person name="Kang S.-H."/>
            <person name="Pandey R.P."/>
            <person name="Lee C.-M."/>
            <person name="Sim J.-S."/>
            <person name="Jeong J.-T."/>
            <person name="Choi B.-S."/>
            <person name="Jung M."/>
            <person name="Ginzburg D."/>
            <person name="Zhao K."/>
            <person name="Won S.Y."/>
            <person name="Oh T.-J."/>
            <person name="Yu Y."/>
            <person name="Kim N.-H."/>
            <person name="Lee O.R."/>
            <person name="Lee T.-H."/>
            <person name="Bashyal P."/>
            <person name="Kim T.-S."/>
            <person name="Lee W.-H."/>
            <person name="Kawkins C."/>
            <person name="Kim C.-K."/>
            <person name="Kim J.S."/>
            <person name="Ahn B.O."/>
            <person name="Rhee S.Y."/>
            <person name="Sohng J.K."/>
        </authorList>
    </citation>
    <scope>NUCLEOTIDE SEQUENCE</scope>
    <source>
        <tissue evidence="4">Leaf</tissue>
    </source>
</reference>